<dbReference type="EMBL" id="JARBHB010000002">
    <property type="protein sequence ID" value="KAJ8891508.1"/>
    <property type="molecule type" value="Genomic_DNA"/>
</dbReference>
<feature type="compositionally biased region" description="Low complexity" evidence="1">
    <location>
        <begin position="145"/>
        <end position="157"/>
    </location>
</feature>
<evidence type="ECO:0000313" key="2">
    <source>
        <dbReference type="EMBL" id="KAJ8891508.1"/>
    </source>
</evidence>
<dbReference type="Proteomes" id="UP001159363">
    <property type="component" value="Chromosome 2"/>
</dbReference>
<feature type="compositionally biased region" description="Basic residues" evidence="1">
    <location>
        <begin position="130"/>
        <end position="140"/>
    </location>
</feature>
<sequence length="172" mass="18761">MKPELMDGAPPGAVAACHPSGWIQQHICTRGFKKTDLCPLNKDIFRDHDFSIFALESEVVEEVPVEGVFLQNATKPPSTVVLPTDISPLPTLHKKQGTKGRPSRQGTAALITGSPYMKKLKETKCNTSKHSAKQLAKRKKFITEKTTSTKQTASKKSICPDSTDSESGLDDP</sequence>
<feature type="region of interest" description="Disordered" evidence="1">
    <location>
        <begin position="122"/>
        <end position="172"/>
    </location>
</feature>
<name>A0ABQ9I4C0_9NEOP</name>
<feature type="compositionally biased region" description="Acidic residues" evidence="1">
    <location>
        <begin position="163"/>
        <end position="172"/>
    </location>
</feature>
<comment type="caution">
    <text evidence="2">The sequence shown here is derived from an EMBL/GenBank/DDBJ whole genome shotgun (WGS) entry which is preliminary data.</text>
</comment>
<organism evidence="2 3">
    <name type="scientific">Dryococelus australis</name>
    <dbReference type="NCBI Taxonomy" id="614101"/>
    <lineage>
        <taxon>Eukaryota</taxon>
        <taxon>Metazoa</taxon>
        <taxon>Ecdysozoa</taxon>
        <taxon>Arthropoda</taxon>
        <taxon>Hexapoda</taxon>
        <taxon>Insecta</taxon>
        <taxon>Pterygota</taxon>
        <taxon>Neoptera</taxon>
        <taxon>Polyneoptera</taxon>
        <taxon>Phasmatodea</taxon>
        <taxon>Verophasmatodea</taxon>
        <taxon>Anareolatae</taxon>
        <taxon>Phasmatidae</taxon>
        <taxon>Eurycanthinae</taxon>
        <taxon>Dryococelus</taxon>
    </lineage>
</organism>
<proteinExistence type="predicted"/>
<evidence type="ECO:0000256" key="1">
    <source>
        <dbReference type="SAM" id="MobiDB-lite"/>
    </source>
</evidence>
<feature type="region of interest" description="Disordered" evidence="1">
    <location>
        <begin position="85"/>
        <end position="107"/>
    </location>
</feature>
<protein>
    <submittedName>
        <fullName evidence="2">Uncharacterized protein</fullName>
    </submittedName>
</protein>
<accession>A0ABQ9I4C0</accession>
<gene>
    <name evidence="2" type="ORF">PR048_004036</name>
</gene>
<feature type="compositionally biased region" description="Basic residues" evidence="1">
    <location>
        <begin position="92"/>
        <end position="102"/>
    </location>
</feature>
<reference evidence="2 3" key="1">
    <citation type="submission" date="2023-02" db="EMBL/GenBank/DDBJ databases">
        <title>LHISI_Scaffold_Assembly.</title>
        <authorList>
            <person name="Stuart O.P."/>
            <person name="Cleave R."/>
            <person name="Magrath M.J.L."/>
            <person name="Mikheyev A.S."/>
        </authorList>
    </citation>
    <scope>NUCLEOTIDE SEQUENCE [LARGE SCALE GENOMIC DNA]</scope>
    <source>
        <strain evidence="2">Daus_M_001</strain>
        <tissue evidence="2">Leg muscle</tissue>
    </source>
</reference>
<keyword evidence="3" id="KW-1185">Reference proteome</keyword>
<evidence type="ECO:0000313" key="3">
    <source>
        <dbReference type="Proteomes" id="UP001159363"/>
    </source>
</evidence>